<protein>
    <submittedName>
        <fullName evidence="2">Helix-turn-helix domain-containing protein</fullName>
    </submittedName>
</protein>
<evidence type="ECO:0000313" key="3">
    <source>
        <dbReference type="Proteomes" id="UP000199533"/>
    </source>
</evidence>
<gene>
    <name evidence="2" type="ORF">SAMN05216302_101186</name>
</gene>
<dbReference type="Proteomes" id="UP000199533">
    <property type="component" value="Unassembled WGS sequence"/>
</dbReference>
<reference evidence="3" key="1">
    <citation type="submission" date="2016-10" db="EMBL/GenBank/DDBJ databases">
        <authorList>
            <person name="Varghese N."/>
            <person name="Submissions S."/>
        </authorList>
    </citation>
    <scope>NUCLEOTIDE SEQUENCE [LARGE SCALE GENOMIC DNA]</scope>
    <source>
        <strain evidence="3">Nm69</strain>
    </source>
</reference>
<proteinExistence type="predicted"/>
<dbReference type="STRING" id="52441.SAMN05216302_101186"/>
<evidence type="ECO:0000259" key="1">
    <source>
        <dbReference type="Pfam" id="PF12728"/>
    </source>
</evidence>
<dbReference type="Pfam" id="PF12728">
    <property type="entry name" value="HTH_17"/>
    <property type="match status" value="1"/>
</dbReference>
<dbReference type="RefSeq" id="WP_090699184.1">
    <property type="nucleotide sequence ID" value="NZ_FOSP01000011.1"/>
</dbReference>
<dbReference type="SUPFAM" id="SSF46955">
    <property type="entry name" value="Putative DNA-binding domain"/>
    <property type="match status" value="1"/>
</dbReference>
<organism evidence="2 3">
    <name type="scientific">Nitrosomonas aestuarii</name>
    <dbReference type="NCBI Taxonomy" id="52441"/>
    <lineage>
        <taxon>Bacteria</taxon>
        <taxon>Pseudomonadati</taxon>
        <taxon>Pseudomonadota</taxon>
        <taxon>Betaproteobacteria</taxon>
        <taxon>Nitrosomonadales</taxon>
        <taxon>Nitrosomonadaceae</taxon>
        <taxon>Nitrosomonas</taxon>
    </lineage>
</organism>
<dbReference type="AlphaFoldDB" id="A0A1I4B8B0"/>
<dbReference type="InterPro" id="IPR041657">
    <property type="entry name" value="HTH_17"/>
</dbReference>
<name>A0A1I4B8B0_9PROT</name>
<keyword evidence="3" id="KW-1185">Reference proteome</keyword>
<dbReference type="OrthoDB" id="8546410at2"/>
<dbReference type="InterPro" id="IPR009061">
    <property type="entry name" value="DNA-bd_dom_put_sf"/>
</dbReference>
<feature type="domain" description="Helix-turn-helix" evidence="1">
    <location>
        <begin position="17"/>
        <end position="64"/>
    </location>
</feature>
<dbReference type="EMBL" id="FOSP01000011">
    <property type="protein sequence ID" value="SFK65015.1"/>
    <property type="molecule type" value="Genomic_DNA"/>
</dbReference>
<accession>A0A1I4B8B0</accession>
<evidence type="ECO:0000313" key="2">
    <source>
        <dbReference type="EMBL" id="SFK65015.1"/>
    </source>
</evidence>
<sequence length="167" mass="18961">MGKRLPNPRLAKLHRNYTIEEVANLFGIHKNTVGNWIKQGLSVCGRKRPFLILGRDLRVFLEAKKVKNKRPCKPDEIYCVRCRSPKKPDADLIEYRTITDTLGNLVALCPDCESIMNRRISLDKLKQIPAYSNIAQSLAEIHITPCINPSVNSDFSKGKKHYAQTSS</sequence>